<reference evidence="3 4" key="1">
    <citation type="submission" date="2011-08" db="EMBL/GenBank/DDBJ databases">
        <title>The Genome Sequence of Johnsonella ignava ATCC 51276.</title>
        <authorList>
            <consortium name="The Broad Institute Genome Sequencing Platform"/>
            <person name="Earl A."/>
            <person name="Ward D."/>
            <person name="Feldgarden M."/>
            <person name="Gevers D."/>
            <person name="Izard J."/>
            <person name="Blanton J.M."/>
            <person name="Baranova O.V."/>
            <person name="Dewhirst F.E."/>
            <person name="Young S.K."/>
            <person name="Zeng Q."/>
            <person name="Gargeya S."/>
            <person name="Fitzgerald M."/>
            <person name="Haas B."/>
            <person name="Abouelleil A."/>
            <person name="Alvarado L."/>
            <person name="Arachchi H.M."/>
            <person name="Berlin A."/>
            <person name="Brown A."/>
            <person name="Chapman S.B."/>
            <person name="Chen Z."/>
            <person name="Dunbar C."/>
            <person name="Freedman E."/>
            <person name="Gearin G."/>
            <person name="Gellesch M."/>
            <person name="Goldberg J."/>
            <person name="Griggs A."/>
            <person name="Gujja S."/>
            <person name="Heiman D."/>
            <person name="Howarth C."/>
            <person name="Larson L."/>
            <person name="Lui A."/>
            <person name="MacDonald P.J.P."/>
            <person name="Montmayeur A."/>
            <person name="Murphy C."/>
            <person name="Neiman D."/>
            <person name="Pearson M."/>
            <person name="Priest M."/>
            <person name="Roberts A."/>
            <person name="Saif S."/>
            <person name="Shea T."/>
            <person name="Shenoy N."/>
            <person name="Sisk P."/>
            <person name="Stolte C."/>
            <person name="Sykes S."/>
            <person name="Wortman J."/>
            <person name="Nusbaum C."/>
            <person name="Birren B."/>
        </authorList>
    </citation>
    <scope>NUCLEOTIDE SEQUENCE [LARGE SCALE GENOMIC DNA]</scope>
    <source>
        <strain evidence="3 4">ATCC 51276</strain>
    </source>
</reference>
<dbReference type="AlphaFoldDB" id="G5GI64"/>
<evidence type="ECO:0000313" key="3">
    <source>
        <dbReference type="EMBL" id="EHI55539.1"/>
    </source>
</evidence>
<feature type="transmembrane region" description="Helical" evidence="1">
    <location>
        <begin position="122"/>
        <end position="142"/>
    </location>
</feature>
<keyword evidence="1" id="KW-1133">Transmembrane helix</keyword>
<keyword evidence="1" id="KW-0812">Transmembrane</keyword>
<dbReference type="Pfam" id="PF04892">
    <property type="entry name" value="VanZ"/>
    <property type="match status" value="1"/>
</dbReference>
<dbReference type="HOGENOM" id="CLU_077618_5_2_9"/>
<keyword evidence="1" id="KW-0472">Membrane</keyword>
<protein>
    <recommendedName>
        <fullName evidence="2">VanZ-like domain-containing protein</fullName>
    </recommendedName>
</protein>
<feature type="transmembrane region" description="Helical" evidence="1">
    <location>
        <begin position="12"/>
        <end position="33"/>
    </location>
</feature>
<evidence type="ECO:0000259" key="2">
    <source>
        <dbReference type="Pfam" id="PF04892"/>
    </source>
</evidence>
<organism evidence="3 4">
    <name type="scientific">Johnsonella ignava ATCC 51276</name>
    <dbReference type="NCBI Taxonomy" id="679200"/>
    <lineage>
        <taxon>Bacteria</taxon>
        <taxon>Bacillati</taxon>
        <taxon>Bacillota</taxon>
        <taxon>Clostridia</taxon>
        <taxon>Lachnospirales</taxon>
        <taxon>Lachnospiraceae</taxon>
        <taxon>Johnsonella</taxon>
    </lineage>
</organism>
<name>G5GI64_9FIRM</name>
<keyword evidence="4" id="KW-1185">Reference proteome</keyword>
<dbReference type="RefSeq" id="WP_005540752.1">
    <property type="nucleotide sequence ID" value="NZ_JH378832.1"/>
</dbReference>
<dbReference type="Proteomes" id="UP000003011">
    <property type="component" value="Unassembled WGS sequence"/>
</dbReference>
<accession>G5GI64</accession>
<dbReference type="PANTHER" id="PTHR36834">
    <property type="entry name" value="MEMBRANE PROTEIN-RELATED"/>
    <property type="match status" value="1"/>
</dbReference>
<sequence length="175" mass="20141">MNIIHFENKKLNILAALVLPIYVMGVLYFTMLWHSHGFLRYYKLHVNLIPLFWLWEPIFTGKNFYLDQVALNLIMFAPIGILIPMLLRSCKLKTIFIIAIISSLTIEFIQPFFGRCTDIDDLILNTLGAVIGFIMLKLFTVISSDKRHDVQHIAFPVLKQRQKVRTSAAGGKYAV</sequence>
<dbReference type="InterPro" id="IPR053150">
    <property type="entry name" value="Teicoplanin_resist-assoc"/>
</dbReference>
<evidence type="ECO:0000256" key="1">
    <source>
        <dbReference type="SAM" id="Phobius"/>
    </source>
</evidence>
<proteinExistence type="predicted"/>
<feature type="domain" description="VanZ-like" evidence="2">
    <location>
        <begin position="21"/>
        <end position="139"/>
    </location>
</feature>
<gene>
    <name evidence="3" type="ORF">HMPREF9333_01254</name>
</gene>
<dbReference type="PANTHER" id="PTHR36834:SF1">
    <property type="entry name" value="INTEGRAL MEMBRANE PROTEIN"/>
    <property type="match status" value="1"/>
</dbReference>
<feature type="transmembrane region" description="Helical" evidence="1">
    <location>
        <begin position="94"/>
        <end position="110"/>
    </location>
</feature>
<evidence type="ECO:0000313" key="4">
    <source>
        <dbReference type="Proteomes" id="UP000003011"/>
    </source>
</evidence>
<dbReference type="InterPro" id="IPR006976">
    <property type="entry name" value="VanZ-like"/>
</dbReference>
<comment type="caution">
    <text evidence="3">The sequence shown here is derived from an EMBL/GenBank/DDBJ whole genome shotgun (WGS) entry which is preliminary data.</text>
</comment>
<dbReference type="EMBL" id="ACZL01000021">
    <property type="protein sequence ID" value="EHI55539.1"/>
    <property type="molecule type" value="Genomic_DNA"/>
</dbReference>
<feature type="transmembrane region" description="Helical" evidence="1">
    <location>
        <begin position="69"/>
        <end position="87"/>
    </location>
</feature>
<dbReference type="eggNOG" id="COG4767">
    <property type="taxonomic scope" value="Bacteria"/>
</dbReference>
<dbReference type="STRING" id="679200.HMPREF9333_01254"/>
<dbReference type="OrthoDB" id="9805025at2"/>